<feature type="domain" description="C-type lectin" evidence="7">
    <location>
        <begin position="47"/>
        <end position="154"/>
    </location>
</feature>
<evidence type="ECO:0000259" key="7">
    <source>
        <dbReference type="PROSITE" id="PS50041"/>
    </source>
</evidence>
<evidence type="ECO:0000313" key="10">
    <source>
        <dbReference type="Proteomes" id="UP000198287"/>
    </source>
</evidence>
<feature type="signal peptide" evidence="6">
    <location>
        <begin position="1"/>
        <end position="18"/>
    </location>
</feature>
<protein>
    <submittedName>
        <fullName evidence="9">Putative chitinase 3</fullName>
    </submittedName>
</protein>
<organism evidence="9 10">
    <name type="scientific">Folsomia candida</name>
    <name type="common">Springtail</name>
    <dbReference type="NCBI Taxonomy" id="158441"/>
    <lineage>
        <taxon>Eukaryota</taxon>
        <taxon>Metazoa</taxon>
        <taxon>Ecdysozoa</taxon>
        <taxon>Arthropoda</taxon>
        <taxon>Hexapoda</taxon>
        <taxon>Collembola</taxon>
        <taxon>Entomobryomorpha</taxon>
        <taxon>Isotomoidea</taxon>
        <taxon>Isotomidae</taxon>
        <taxon>Proisotominae</taxon>
        <taxon>Folsomia</taxon>
    </lineage>
</organism>
<feature type="chain" id="PRO_5013144229" evidence="6">
    <location>
        <begin position="19"/>
        <end position="407"/>
    </location>
</feature>
<dbReference type="SMART" id="SM00494">
    <property type="entry name" value="ChtBD2"/>
    <property type="match status" value="1"/>
</dbReference>
<name>A0A226DL00_FOLCA</name>
<keyword evidence="3" id="KW-0677">Repeat</keyword>
<dbReference type="Gene3D" id="3.10.100.10">
    <property type="entry name" value="Mannose-Binding Protein A, subunit A"/>
    <property type="match status" value="2"/>
</dbReference>
<dbReference type="EMBL" id="LNIX01000016">
    <property type="protein sequence ID" value="OXA46215.1"/>
    <property type="molecule type" value="Genomic_DNA"/>
</dbReference>
<evidence type="ECO:0000259" key="8">
    <source>
        <dbReference type="PROSITE" id="PS50940"/>
    </source>
</evidence>
<dbReference type="GO" id="GO:0005576">
    <property type="term" value="C:extracellular region"/>
    <property type="evidence" value="ECO:0007669"/>
    <property type="project" value="InterPro"/>
</dbReference>
<dbReference type="InterPro" id="IPR036508">
    <property type="entry name" value="Chitin-bd_dom_sf"/>
</dbReference>
<dbReference type="InterPro" id="IPR016187">
    <property type="entry name" value="CTDL_fold"/>
</dbReference>
<dbReference type="PANTHER" id="PTHR23301">
    <property type="entry name" value="CHITIN BINDING PERITROPHIN-A"/>
    <property type="match status" value="1"/>
</dbReference>
<dbReference type="Gene3D" id="2.170.140.10">
    <property type="entry name" value="Chitin binding domain"/>
    <property type="match status" value="1"/>
</dbReference>
<evidence type="ECO:0000313" key="9">
    <source>
        <dbReference type="EMBL" id="OXA46215.1"/>
    </source>
</evidence>
<accession>A0A226DL00</accession>
<dbReference type="InterPro" id="IPR002557">
    <property type="entry name" value="Chitin-bd_dom"/>
</dbReference>
<gene>
    <name evidence="9" type="ORF">Fcan01_19031</name>
</gene>
<evidence type="ECO:0000256" key="1">
    <source>
        <dbReference type="ARBA" id="ARBA00022669"/>
    </source>
</evidence>
<dbReference type="PROSITE" id="PS50041">
    <property type="entry name" value="C_TYPE_LECTIN_2"/>
    <property type="match status" value="1"/>
</dbReference>
<dbReference type="PROSITE" id="PS50940">
    <property type="entry name" value="CHIT_BIND_II"/>
    <property type="match status" value="1"/>
</dbReference>
<evidence type="ECO:0000256" key="3">
    <source>
        <dbReference type="ARBA" id="ARBA00022737"/>
    </source>
</evidence>
<proteinExistence type="predicted"/>
<reference evidence="9 10" key="1">
    <citation type="submission" date="2015-12" db="EMBL/GenBank/DDBJ databases">
        <title>The genome of Folsomia candida.</title>
        <authorList>
            <person name="Faddeeva A."/>
            <person name="Derks M.F."/>
            <person name="Anvar Y."/>
            <person name="Smit S."/>
            <person name="Van Straalen N."/>
            <person name="Roelofs D."/>
        </authorList>
    </citation>
    <scope>NUCLEOTIDE SEQUENCE [LARGE SCALE GENOMIC DNA]</scope>
    <source>
        <strain evidence="9 10">VU population</strain>
        <tissue evidence="9">Whole body</tissue>
    </source>
</reference>
<dbReference type="GO" id="GO:0008061">
    <property type="term" value="F:chitin binding"/>
    <property type="evidence" value="ECO:0007669"/>
    <property type="project" value="UniProtKB-KW"/>
</dbReference>
<dbReference type="InterPro" id="IPR016186">
    <property type="entry name" value="C-type_lectin-like/link_sf"/>
</dbReference>
<evidence type="ECO:0000256" key="2">
    <source>
        <dbReference type="ARBA" id="ARBA00022729"/>
    </source>
</evidence>
<keyword evidence="1" id="KW-0147">Chitin-binding</keyword>
<sequence length="407" mass="45288">MNSFKFMICVTLVQLISGSETDVGGGVADNRQNGYEIFVGKGSTSLYFILQTRGDWMYALNYCHTHNFAPGRISTERDFEIVSNFIKSNGLPEANQSIWLPATDHGNEGTFRWLDRFDEVTVGNWSGGAPSGDRSLNCLKINSDGLYQDDSCERGRRAHYALCAIENMHYNDQDNNYVQTAPKKLTDLSEDEIRGLRPIGDVANKLYYVDDTEIMEKSWLDGVDFCHENGMRIASPETVEEINFLENFANEEANAGRDALFHIGATDMMSMSCSRGNTKFRLFGSGKDVISGTGLDGFGGGWWYRCAFMTTTEFRASDCISGAQFRIICEVEDTSVPSTTTVSPGPICEPGQYFAPHQDCRFYYVCNEETPTLAQCPNGLYWNQNLTTCDFPGNVGECVGGTRLVGF</sequence>
<evidence type="ECO:0000256" key="5">
    <source>
        <dbReference type="ARBA" id="ARBA00023180"/>
    </source>
</evidence>
<dbReference type="SUPFAM" id="SSF56436">
    <property type="entry name" value="C-type lectin-like"/>
    <property type="match status" value="2"/>
</dbReference>
<keyword evidence="4" id="KW-1015">Disulfide bond</keyword>
<keyword evidence="5" id="KW-0325">Glycoprotein</keyword>
<dbReference type="AlphaFoldDB" id="A0A226DL00"/>
<dbReference type="Pfam" id="PF01607">
    <property type="entry name" value="CBM_14"/>
    <property type="match status" value="1"/>
</dbReference>
<dbReference type="InterPro" id="IPR001304">
    <property type="entry name" value="C-type_lectin-like"/>
</dbReference>
<evidence type="ECO:0000256" key="6">
    <source>
        <dbReference type="SAM" id="SignalP"/>
    </source>
</evidence>
<feature type="domain" description="Chitin-binding type-2" evidence="8">
    <location>
        <begin position="345"/>
        <end position="400"/>
    </location>
</feature>
<dbReference type="CDD" id="cd00037">
    <property type="entry name" value="CLECT"/>
    <property type="match status" value="2"/>
</dbReference>
<dbReference type="OrthoDB" id="9987187at2759"/>
<evidence type="ECO:0000256" key="4">
    <source>
        <dbReference type="ARBA" id="ARBA00023157"/>
    </source>
</evidence>
<comment type="caution">
    <text evidence="9">The sequence shown here is derived from an EMBL/GenBank/DDBJ whole genome shotgun (WGS) entry which is preliminary data.</text>
</comment>
<dbReference type="Pfam" id="PF00059">
    <property type="entry name" value="Lectin_C"/>
    <property type="match status" value="1"/>
</dbReference>
<dbReference type="Proteomes" id="UP000198287">
    <property type="component" value="Unassembled WGS sequence"/>
</dbReference>
<keyword evidence="10" id="KW-1185">Reference proteome</keyword>
<keyword evidence="2 6" id="KW-0732">Signal</keyword>
<dbReference type="SUPFAM" id="SSF57625">
    <property type="entry name" value="Invertebrate chitin-binding proteins"/>
    <property type="match status" value="1"/>
</dbReference>
<dbReference type="PANTHER" id="PTHR23301:SF0">
    <property type="entry name" value="CHITIN-BINDING TYPE-2 DOMAIN-CONTAINING PROTEIN-RELATED"/>
    <property type="match status" value="1"/>
</dbReference>
<dbReference type="InterPro" id="IPR051940">
    <property type="entry name" value="Chitin_bind-dev_reg"/>
</dbReference>